<dbReference type="PANTHER" id="PTHR23502">
    <property type="entry name" value="MAJOR FACILITATOR SUPERFAMILY"/>
    <property type="match status" value="1"/>
</dbReference>
<organism evidence="6 7">
    <name type="scientific">Lentithecium fluviatile CBS 122367</name>
    <dbReference type="NCBI Taxonomy" id="1168545"/>
    <lineage>
        <taxon>Eukaryota</taxon>
        <taxon>Fungi</taxon>
        <taxon>Dikarya</taxon>
        <taxon>Ascomycota</taxon>
        <taxon>Pezizomycotina</taxon>
        <taxon>Dothideomycetes</taxon>
        <taxon>Pleosporomycetidae</taxon>
        <taxon>Pleosporales</taxon>
        <taxon>Massarineae</taxon>
        <taxon>Lentitheciaceae</taxon>
        <taxon>Lentithecium</taxon>
    </lineage>
</organism>
<keyword evidence="3 5" id="KW-1133">Transmembrane helix</keyword>
<dbReference type="PANTHER" id="PTHR23502:SF47">
    <property type="entry name" value="MAJOR FACILITATOR SUPERFAMILY (MFS) PROFILE DOMAIN-CONTAINING PROTEIN-RELATED"/>
    <property type="match status" value="1"/>
</dbReference>
<dbReference type="InterPro" id="IPR011701">
    <property type="entry name" value="MFS"/>
</dbReference>
<dbReference type="SUPFAM" id="SSF103473">
    <property type="entry name" value="MFS general substrate transporter"/>
    <property type="match status" value="1"/>
</dbReference>
<dbReference type="GO" id="GO:0005886">
    <property type="term" value="C:plasma membrane"/>
    <property type="evidence" value="ECO:0007669"/>
    <property type="project" value="TreeGrafter"/>
</dbReference>
<sequence length="461" mass="50349">MGDDFKDEESHPWTLETVVTAPTLFMGIGALLWVPLSLALGRRPVFLLAALLNFVATLGAGYSRTLRELLFFVCLLGLGEGFALTPAFLMVIDLTFIDQRPKAIAAFWSVAGFIGVSSLSLVPYFSNHGEDWHLFYRRWAPMTGSALVLAYLLYPETYFKRPTVAFNGLILLQSATEKLTVYEDHETEASPDLYKDLPGYPFAPDSKPSILQRLGLARSPFASFTSMGACYAQILFCFLNPLIFWVLLASIFNFAGMMFIGATYARILSAPPYSLPSSLLIHVNNASALGSLLGYPCAGIAVGALIKRLVKRNKGVLEAEHYLIAYILPVLAGAASTLLYGLAVHHTLHFTVYYLAYGLNGFSWVCLAIANTMWVTEAFPRWAAPALVVVNGGCYLLSFSMSFALVPWIAAHGYLLVGVELTVLQVLGGAVALPIAFWGRTARQAIHGRWAGERGGALRPL</sequence>
<proteinExistence type="predicted"/>
<evidence type="ECO:0000256" key="2">
    <source>
        <dbReference type="ARBA" id="ARBA00022692"/>
    </source>
</evidence>
<dbReference type="Pfam" id="PF07690">
    <property type="entry name" value="MFS_1"/>
    <property type="match status" value="1"/>
</dbReference>
<accession>A0A6G1J8R2</accession>
<feature type="transmembrane region" description="Helical" evidence="5">
    <location>
        <begin position="104"/>
        <end position="126"/>
    </location>
</feature>
<protein>
    <submittedName>
        <fullName evidence="6">MFS general substrate transporter</fullName>
    </submittedName>
</protein>
<dbReference type="AlphaFoldDB" id="A0A6G1J8R2"/>
<reference evidence="6" key="1">
    <citation type="journal article" date="2020" name="Stud. Mycol.">
        <title>101 Dothideomycetes genomes: a test case for predicting lifestyles and emergence of pathogens.</title>
        <authorList>
            <person name="Haridas S."/>
            <person name="Albert R."/>
            <person name="Binder M."/>
            <person name="Bloem J."/>
            <person name="Labutti K."/>
            <person name="Salamov A."/>
            <person name="Andreopoulos B."/>
            <person name="Baker S."/>
            <person name="Barry K."/>
            <person name="Bills G."/>
            <person name="Bluhm B."/>
            <person name="Cannon C."/>
            <person name="Castanera R."/>
            <person name="Culley D."/>
            <person name="Daum C."/>
            <person name="Ezra D."/>
            <person name="Gonzalez J."/>
            <person name="Henrissat B."/>
            <person name="Kuo A."/>
            <person name="Liang C."/>
            <person name="Lipzen A."/>
            <person name="Lutzoni F."/>
            <person name="Magnuson J."/>
            <person name="Mondo S."/>
            <person name="Nolan M."/>
            <person name="Ohm R."/>
            <person name="Pangilinan J."/>
            <person name="Park H.-J."/>
            <person name="Ramirez L."/>
            <person name="Alfaro M."/>
            <person name="Sun H."/>
            <person name="Tritt A."/>
            <person name="Yoshinaga Y."/>
            <person name="Zwiers L.-H."/>
            <person name="Turgeon B."/>
            <person name="Goodwin S."/>
            <person name="Spatafora J."/>
            <person name="Crous P."/>
            <person name="Grigoriev I."/>
        </authorList>
    </citation>
    <scope>NUCLEOTIDE SEQUENCE</scope>
    <source>
        <strain evidence="6">CBS 122367</strain>
    </source>
</reference>
<feature type="transmembrane region" description="Helical" evidence="5">
    <location>
        <begin position="415"/>
        <end position="439"/>
    </location>
</feature>
<evidence type="ECO:0000313" key="7">
    <source>
        <dbReference type="Proteomes" id="UP000799291"/>
    </source>
</evidence>
<feature type="transmembrane region" description="Helical" evidence="5">
    <location>
        <begin position="45"/>
        <end position="63"/>
    </location>
</feature>
<name>A0A6G1J8R2_9PLEO</name>
<dbReference type="Gene3D" id="1.20.1250.20">
    <property type="entry name" value="MFS general substrate transporter like domains"/>
    <property type="match status" value="1"/>
</dbReference>
<evidence type="ECO:0000256" key="4">
    <source>
        <dbReference type="ARBA" id="ARBA00023136"/>
    </source>
</evidence>
<feature type="transmembrane region" description="Helical" evidence="5">
    <location>
        <begin position="242"/>
        <end position="267"/>
    </location>
</feature>
<evidence type="ECO:0000256" key="3">
    <source>
        <dbReference type="ARBA" id="ARBA00022989"/>
    </source>
</evidence>
<feature type="transmembrane region" description="Helical" evidence="5">
    <location>
        <begin position="287"/>
        <end position="310"/>
    </location>
</feature>
<dbReference type="InterPro" id="IPR036259">
    <property type="entry name" value="MFS_trans_sf"/>
</dbReference>
<feature type="transmembrane region" description="Helical" evidence="5">
    <location>
        <begin position="386"/>
        <end position="409"/>
    </location>
</feature>
<feature type="transmembrane region" description="Helical" evidence="5">
    <location>
        <begin position="69"/>
        <end position="92"/>
    </location>
</feature>
<keyword evidence="7" id="KW-1185">Reference proteome</keyword>
<evidence type="ECO:0000256" key="5">
    <source>
        <dbReference type="SAM" id="Phobius"/>
    </source>
</evidence>
<comment type="subcellular location">
    <subcellularLocation>
        <location evidence="1">Membrane</location>
        <topology evidence="1">Multi-pass membrane protein</topology>
    </subcellularLocation>
</comment>
<keyword evidence="4 5" id="KW-0472">Membrane</keyword>
<dbReference type="EMBL" id="MU005576">
    <property type="protein sequence ID" value="KAF2686583.1"/>
    <property type="molecule type" value="Genomic_DNA"/>
</dbReference>
<keyword evidence="2 5" id="KW-0812">Transmembrane</keyword>
<feature type="transmembrane region" description="Helical" evidence="5">
    <location>
        <begin position="322"/>
        <end position="342"/>
    </location>
</feature>
<dbReference type="GO" id="GO:0022857">
    <property type="term" value="F:transmembrane transporter activity"/>
    <property type="evidence" value="ECO:0007669"/>
    <property type="project" value="InterPro"/>
</dbReference>
<dbReference type="Proteomes" id="UP000799291">
    <property type="component" value="Unassembled WGS sequence"/>
</dbReference>
<gene>
    <name evidence="6" type="ORF">K458DRAFT_334420</name>
</gene>
<dbReference type="OrthoDB" id="268400at2759"/>
<feature type="transmembrane region" description="Helical" evidence="5">
    <location>
        <begin position="138"/>
        <end position="154"/>
    </location>
</feature>
<feature type="non-terminal residue" evidence="6">
    <location>
        <position position="461"/>
    </location>
</feature>
<feature type="transmembrane region" description="Helical" evidence="5">
    <location>
        <begin position="20"/>
        <end position="38"/>
    </location>
</feature>
<evidence type="ECO:0000256" key="1">
    <source>
        <dbReference type="ARBA" id="ARBA00004141"/>
    </source>
</evidence>
<evidence type="ECO:0000313" key="6">
    <source>
        <dbReference type="EMBL" id="KAF2686583.1"/>
    </source>
</evidence>
<feature type="transmembrane region" description="Helical" evidence="5">
    <location>
        <begin position="354"/>
        <end position="374"/>
    </location>
</feature>